<keyword evidence="4" id="KW-1185">Reference proteome</keyword>
<dbReference type="Pfam" id="PF00144">
    <property type="entry name" value="Beta-lactamase"/>
    <property type="match status" value="1"/>
</dbReference>
<dbReference type="AlphaFoldDB" id="A0A4S2HDX8"/>
<dbReference type="PANTHER" id="PTHR46825:SF9">
    <property type="entry name" value="BETA-LACTAMASE-RELATED DOMAIN-CONTAINING PROTEIN"/>
    <property type="match status" value="1"/>
</dbReference>
<dbReference type="SUPFAM" id="SSF56601">
    <property type="entry name" value="beta-lactamase/transpeptidase-like"/>
    <property type="match status" value="1"/>
</dbReference>
<keyword evidence="3" id="KW-0378">Hydrolase</keyword>
<dbReference type="RefSeq" id="WP_135943392.1">
    <property type="nucleotide sequence ID" value="NZ_BMEI01000001.1"/>
</dbReference>
<feature type="transmembrane region" description="Helical" evidence="1">
    <location>
        <begin position="624"/>
        <end position="645"/>
    </location>
</feature>
<dbReference type="Gene3D" id="3.40.710.10">
    <property type="entry name" value="DD-peptidase/beta-lactamase superfamily"/>
    <property type="match status" value="1"/>
</dbReference>
<keyword evidence="1" id="KW-0812">Transmembrane</keyword>
<dbReference type="InterPro" id="IPR012338">
    <property type="entry name" value="Beta-lactam/transpept-like"/>
</dbReference>
<name>A0A4S2HDX8_9PROT</name>
<dbReference type="InterPro" id="IPR001466">
    <property type="entry name" value="Beta-lactam-related"/>
</dbReference>
<dbReference type="OrthoDB" id="7631522at2"/>
<protein>
    <submittedName>
        <fullName evidence="3">Class A beta-lactamase-related serine hydrolase</fullName>
    </submittedName>
</protein>
<dbReference type="InterPro" id="IPR050491">
    <property type="entry name" value="AmpC-like"/>
</dbReference>
<feature type="transmembrane region" description="Helical" evidence="1">
    <location>
        <begin position="589"/>
        <end position="612"/>
    </location>
</feature>
<keyword evidence="1" id="KW-0472">Membrane</keyword>
<organism evidence="3 4">
    <name type="scientific">Marinicauda pacifica</name>
    <dbReference type="NCBI Taxonomy" id="1133559"/>
    <lineage>
        <taxon>Bacteria</taxon>
        <taxon>Pseudomonadati</taxon>
        <taxon>Pseudomonadota</taxon>
        <taxon>Alphaproteobacteria</taxon>
        <taxon>Maricaulales</taxon>
        <taxon>Maricaulaceae</taxon>
        <taxon>Marinicauda</taxon>
    </lineage>
</organism>
<dbReference type="Proteomes" id="UP000305451">
    <property type="component" value="Unassembled WGS sequence"/>
</dbReference>
<dbReference type="EMBL" id="SRXV01000001">
    <property type="protein sequence ID" value="TGY94196.1"/>
    <property type="molecule type" value="Genomic_DNA"/>
</dbReference>
<evidence type="ECO:0000313" key="3">
    <source>
        <dbReference type="EMBL" id="TGY94196.1"/>
    </source>
</evidence>
<proteinExistence type="predicted"/>
<reference evidence="3 4" key="1">
    <citation type="journal article" date="2013" name="Int. J. Syst. Evol. Microbiol.">
        <title>Marinicauda pacifica gen. nov., sp. nov., a prosthecate alphaproteobacterium of the family Hyphomonadaceae isolated from deep seawater.</title>
        <authorList>
            <person name="Zhang X.Y."/>
            <person name="Li G.W."/>
            <person name="Wang C.S."/>
            <person name="Zhang Y.J."/>
            <person name="Xu X.W."/>
            <person name="Li H."/>
            <person name="Liu A."/>
            <person name="Liu C."/>
            <person name="Xie B.B."/>
            <person name="Qin Q.L."/>
            <person name="Xu Z."/>
            <person name="Chen X.L."/>
            <person name="Zhou B.C."/>
            <person name="Zhang Y.Z."/>
        </authorList>
    </citation>
    <scope>NUCLEOTIDE SEQUENCE [LARGE SCALE GENOMIC DNA]</scope>
    <source>
        <strain evidence="3 4">P-1 km-3</strain>
    </source>
</reference>
<dbReference type="PANTHER" id="PTHR46825">
    <property type="entry name" value="D-ALANYL-D-ALANINE-CARBOXYPEPTIDASE/ENDOPEPTIDASE AMPH"/>
    <property type="match status" value="1"/>
</dbReference>
<feature type="transmembrane region" description="Helical" evidence="1">
    <location>
        <begin position="544"/>
        <end position="569"/>
    </location>
</feature>
<sequence>MSVNTQLEWRRRMRRKAWPANAFISMFSGVAAFFSGPAVTALVAAMVLAPAHAQNIEPPMDQPVPTQTSGIEDVESEREPLLDPADVTAWLDGYMPYALARGDIAGAVVTVVSDGEIIVNRGYGYSDLETETPVDPERTLFRPGSTSKLFTWTAVMQLVERGELDLDADINSYLDFEVPSAGRPVTLRDVMTHTPGFEEVFRNLIMADANAAPSLEDYVRENIPGAVFPPGEVPAYSNYATALAGHIVAQVSGLSFDDYVETHIFEPLGMENSTFRQPLPERFSGQMSSGYTKASDSEAQAFEIIPAAPAGALSSTGADMGRFMIAHLDEGGPLLEPGRAEQMHTSADRHFSSLNAMMLGFYEQDRNGLSIIGHGGDTQYFHSNLHLFLDEGVGLFVSMNSSGVSGASGTIRDALFTGFTDRYFPAEAEDRPTLDSAAEHGAQLAGVYEISRGAYTNFFSALSLVSQMKLEMNEDNELIVPLLTDPAGNPTRWREVEPYLWQRVGGTDLLAAEMEDGRVVSWTVEPVSPIMTFRPVPWWKSSALMLPLLGAAFGALALTVIFWPVRAVVRWRYKTRFNLEGHQAWTHRLVRLGAVGVIAHTVGWVILLSSMMSDLSMMSGGADGWIRLLQIGAIVPLAALGLSVWNASEVWRGQSSWFGKLWSLVLVAAFLIVVWFEAVGNLFSFSLSY</sequence>
<gene>
    <name evidence="3" type="ORF">E5162_02665</name>
</gene>
<comment type="caution">
    <text evidence="3">The sequence shown here is derived from an EMBL/GenBank/DDBJ whole genome shotgun (WGS) entry which is preliminary data.</text>
</comment>
<evidence type="ECO:0000256" key="1">
    <source>
        <dbReference type="SAM" id="Phobius"/>
    </source>
</evidence>
<dbReference type="GO" id="GO:0016787">
    <property type="term" value="F:hydrolase activity"/>
    <property type="evidence" value="ECO:0007669"/>
    <property type="project" value="UniProtKB-KW"/>
</dbReference>
<accession>A0A4S2HDX8</accession>
<evidence type="ECO:0000259" key="2">
    <source>
        <dbReference type="Pfam" id="PF00144"/>
    </source>
</evidence>
<feature type="transmembrane region" description="Helical" evidence="1">
    <location>
        <begin position="657"/>
        <end position="676"/>
    </location>
</feature>
<keyword evidence="1" id="KW-1133">Transmembrane helix</keyword>
<feature type="domain" description="Beta-lactamase-related" evidence="2">
    <location>
        <begin position="99"/>
        <end position="409"/>
    </location>
</feature>
<evidence type="ECO:0000313" key="4">
    <source>
        <dbReference type="Proteomes" id="UP000305451"/>
    </source>
</evidence>